<evidence type="ECO:0000313" key="3">
    <source>
        <dbReference type="Proteomes" id="UP000440224"/>
    </source>
</evidence>
<gene>
    <name evidence="2" type="ORF">GF068_29405</name>
</gene>
<comment type="caution">
    <text evidence="2">The sequence shown here is derived from an EMBL/GenBank/DDBJ whole genome shotgun (WGS) entry which is preliminary data.</text>
</comment>
<name>A0A6N7Q0E2_9BACT</name>
<feature type="region of interest" description="Disordered" evidence="1">
    <location>
        <begin position="517"/>
        <end position="538"/>
    </location>
</feature>
<organism evidence="2 3">
    <name type="scientific">Polyangium spumosum</name>
    <dbReference type="NCBI Taxonomy" id="889282"/>
    <lineage>
        <taxon>Bacteria</taxon>
        <taxon>Pseudomonadati</taxon>
        <taxon>Myxococcota</taxon>
        <taxon>Polyangia</taxon>
        <taxon>Polyangiales</taxon>
        <taxon>Polyangiaceae</taxon>
        <taxon>Polyangium</taxon>
    </lineage>
</organism>
<sequence>MNGNIEVIEAVRHDDGAETRDYFRLRATTESGTVLPEFEVPMGEFDLMSWLTPKTFGNLRVEPGKTTRDRLRHAILTRSSFGQSVTYGDYGWRIIDGRHVFIHADGAIGTDAPIRVEPPSEKLRKYTLSPLDARKGLDPKQALRLAIYESLEFLRVGKSTITHPLYASIWHAPVLDVLPHRSAVTIIGETGSLKSSLSFEAQRHFGSGFLTIRDFVANFESTSTAMEIMGHSLHNMLLVVDDAWPKAGREGDKQRDLCRRMIHTYGNGSSRERATPDVKLRASREIRSVLWLTAETDLASASEGASTSNRALKIHVQKGDIDGKKLASLQLSKNPHAVTRAYIQWLADNPSWRTTLPNRHRDILFELRELVAKGQIQARQPEVLASLIIAMESFLGFCVAAEALLQDAANAILAETRAALIEVASEQTEISRATSPVARYMRLIKSALNTGRARIRLPEEPLKSEPGCADIGWAESTGTHVCLQPEAMHSLLVSLDSEKAGIAPLRDVYQQMVSELGATPPTASEKGRTGVKRDRGGVKQRVIEIPIEHFEGVRLPDRGAAPSTDEGITSEELERILEEGVEKEVPVSGTVRTAEPSPDEWAPLTDLGDGRVSIEWETGNTQQYAATVDAVRERVQTMEFDGKVYVRKALRSSPGDDPMKCTVH</sequence>
<accession>A0A6N7Q0E2</accession>
<evidence type="ECO:0000313" key="2">
    <source>
        <dbReference type="EMBL" id="MRG96005.1"/>
    </source>
</evidence>
<protein>
    <recommendedName>
        <fullName evidence="4">DUF927 domain-containing protein</fullName>
    </recommendedName>
</protein>
<reference evidence="2 3" key="1">
    <citation type="submission" date="2019-10" db="EMBL/GenBank/DDBJ databases">
        <title>A soil myxobacterium in the family Polyangiaceae.</title>
        <authorList>
            <person name="Li Y."/>
            <person name="Wang J."/>
        </authorList>
    </citation>
    <scope>NUCLEOTIDE SEQUENCE [LARGE SCALE GENOMIC DNA]</scope>
    <source>
        <strain evidence="2 3">DSM 14734</strain>
    </source>
</reference>
<dbReference type="RefSeq" id="WP_153822822.1">
    <property type="nucleotide sequence ID" value="NZ_WJIE01000010.1"/>
</dbReference>
<dbReference type="OrthoDB" id="5489962at2"/>
<dbReference type="AlphaFoldDB" id="A0A6N7Q0E2"/>
<evidence type="ECO:0008006" key="4">
    <source>
        <dbReference type="Google" id="ProtNLM"/>
    </source>
</evidence>
<evidence type="ECO:0000256" key="1">
    <source>
        <dbReference type="SAM" id="MobiDB-lite"/>
    </source>
</evidence>
<feature type="compositionally biased region" description="Basic and acidic residues" evidence="1">
    <location>
        <begin position="525"/>
        <end position="537"/>
    </location>
</feature>
<keyword evidence="3" id="KW-1185">Reference proteome</keyword>
<dbReference type="Proteomes" id="UP000440224">
    <property type="component" value="Unassembled WGS sequence"/>
</dbReference>
<dbReference type="EMBL" id="WJIE01000010">
    <property type="protein sequence ID" value="MRG96005.1"/>
    <property type="molecule type" value="Genomic_DNA"/>
</dbReference>
<proteinExistence type="predicted"/>